<dbReference type="EMBL" id="CSAE01000941">
    <property type="protein sequence ID" value="COX11462.1"/>
    <property type="molecule type" value="Genomic_DNA"/>
</dbReference>
<name>A0A0U0TBW6_MYCTX</name>
<dbReference type="AlphaFoldDB" id="A0A0U0TBW6"/>
<evidence type="ECO:0000313" key="4">
    <source>
        <dbReference type="Proteomes" id="UP000038802"/>
    </source>
</evidence>
<proteinExistence type="predicted"/>
<dbReference type="EMBL" id="CSAJ01000952">
    <property type="protein sequence ID" value="COX40781.1"/>
    <property type="molecule type" value="Genomic_DNA"/>
</dbReference>
<feature type="region of interest" description="Disordered" evidence="1">
    <location>
        <begin position="54"/>
        <end position="81"/>
    </location>
</feature>
<gene>
    <name evidence="2" type="ORF">ERS007703_04781</name>
    <name evidence="3" type="ORF">ERS007720_04453</name>
</gene>
<dbReference type="Proteomes" id="UP000038802">
    <property type="component" value="Unassembled WGS sequence"/>
</dbReference>
<dbReference type="STRING" id="115862.BBG46_10910"/>
<reference evidence="4 5" key="1">
    <citation type="submission" date="2015-03" db="EMBL/GenBank/DDBJ databases">
        <authorList>
            <consortium name="Pathogen Informatics"/>
        </authorList>
    </citation>
    <scope>NUCLEOTIDE SEQUENCE [LARGE SCALE GENOMIC DNA]</scope>
    <source>
        <strain evidence="4">K00500041</strain>
        <strain evidence="3 5">M09401471</strain>
    </source>
</reference>
<organism evidence="2 4">
    <name type="scientific">Mycobacterium tuberculosis</name>
    <dbReference type="NCBI Taxonomy" id="1773"/>
    <lineage>
        <taxon>Bacteria</taxon>
        <taxon>Bacillati</taxon>
        <taxon>Actinomycetota</taxon>
        <taxon>Actinomycetes</taxon>
        <taxon>Mycobacteriales</taxon>
        <taxon>Mycobacteriaceae</taxon>
        <taxon>Mycobacterium</taxon>
        <taxon>Mycobacterium tuberculosis complex</taxon>
    </lineage>
</organism>
<reference evidence="2" key="2">
    <citation type="submission" date="2015-03" db="EMBL/GenBank/DDBJ databases">
        <authorList>
            <person name="Murphy D."/>
        </authorList>
    </citation>
    <scope>NUCLEOTIDE SEQUENCE [LARGE SCALE GENOMIC DNA]</scope>
    <source>
        <strain evidence="2">K00500041</strain>
    </source>
</reference>
<evidence type="ECO:0000313" key="5">
    <source>
        <dbReference type="Proteomes" id="UP000044938"/>
    </source>
</evidence>
<sequence length="95" mass="10277">MVASRCSPRQYRSNKSSAVRPWFTANRDRSLRRSLASLRLSWAALRQYVTPAIGASGRAGHHAPTKSADHRPGGRSPATADGLHARILGIDIIGC</sequence>
<dbReference type="Proteomes" id="UP000044938">
    <property type="component" value="Unassembled WGS sequence"/>
</dbReference>
<evidence type="ECO:0000313" key="2">
    <source>
        <dbReference type="EMBL" id="COX11462.1"/>
    </source>
</evidence>
<protein>
    <submittedName>
        <fullName evidence="2">Uncharacterized protein</fullName>
    </submittedName>
</protein>
<evidence type="ECO:0000256" key="1">
    <source>
        <dbReference type="SAM" id="MobiDB-lite"/>
    </source>
</evidence>
<evidence type="ECO:0000313" key="3">
    <source>
        <dbReference type="EMBL" id="COX40781.1"/>
    </source>
</evidence>
<accession>A0A0U0TBW6</accession>